<keyword evidence="3" id="KW-1185">Reference proteome</keyword>
<feature type="domain" description="AAA" evidence="1">
    <location>
        <begin position="7"/>
        <end position="190"/>
    </location>
</feature>
<dbReference type="SUPFAM" id="SSF52540">
    <property type="entry name" value="P-loop containing nucleoside triphosphate hydrolases"/>
    <property type="match status" value="1"/>
</dbReference>
<dbReference type="Pfam" id="PF13614">
    <property type="entry name" value="AAA_31"/>
    <property type="match status" value="1"/>
</dbReference>
<dbReference type="Proteomes" id="UP000275571">
    <property type="component" value="Plasmid lp32-B"/>
</dbReference>
<evidence type="ECO:0000259" key="1">
    <source>
        <dbReference type="Pfam" id="PF13614"/>
    </source>
</evidence>
<dbReference type="InterPro" id="IPR025669">
    <property type="entry name" value="AAA_dom"/>
</dbReference>
<dbReference type="Gene3D" id="3.40.50.300">
    <property type="entry name" value="P-loop containing nucleotide triphosphate hydrolases"/>
    <property type="match status" value="1"/>
</dbReference>
<dbReference type="OrthoDB" id="350304at2"/>
<dbReference type="AlphaFoldDB" id="A0A386PQJ7"/>
<dbReference type="EMBL" id="CP028887">
    <property type="protein sequence ID" value="AYE36967.1"/>
    <property type="molecule type" value="Genomic_DNA"/>
</dbReference>
<reference evidence="2 3" key="1">
    <citation type="journal article" date="2018" name="Infect. Genet. Evol.">
        <title>Genome-wide analysis of Borrelia turcica and 'Candidatus Borrelia tachyglossi' shows relapsing fever-like genomes with unique genomic links to Lyme disease Borrelia.</title>
        <authorList>
            <person name="Gofton A.W."/>
            <person name="Margos G."/>
            <person name="Fingerle V."/>
            <person name="Hepner S."/>
            <person name="Loh S.M."/>
            <person name="Ryan U."/>
            <person name="Irwin P."/>
            <person name="Oskam C.L."/>
        </authorList>
    </citation>
    <scope>NUCLEOTIDE SEQUENCE [LARGE SCALE GENOMIC DNA]</scope>
    <source>
        <strain evidence="2 3">IST7</strain>
        <plasmid evidence="2">lp32-B</plasmid>
    </source>
</reference>
<dbReference type="RefSeq" id="WP_120104888.1">
    <property type="nucleotide sequence ID" value="NZ_CP028887.1"/>
</dbReference>
<gene>
    <name evidence="2" type="ORF">DB313_05580</name>
</gene>
<sequence length="263" mass="30591">MNTKKAQVVTFGSIKGGVGKSILSIMFSYMLSNMNKKVLIIDLNPQNSVTRYFMDKVFSLKNINVFCLLKQMVCDNAEKHFEVNDFLSQIDNYTYLLPSHPDLLDFEGESIKFKEVLLKFCFKEYLIKENFDYVIIDTAPNSNFLLKNALSVTDNFVVPIEVERWSIEGFSEIGKRVNRIEEINRKKIDISIIKNRFIKNRNEVIQLDNLLEEKYKNLIKGKVHYTTLLQKVINKGLVPNKNENYYKEIKNALSNILNIPNVI</sequence>
<evidence type="ECO:0000313" key="2">
    <source>
        <dbReference type="EMBL" id="AYE36967.1"/>
    </source>
</evidence>
<dbReference type="InterPro" id="IPR050678">
    <property type="entry name" value="DNA_Partitioning_ATPase"/>
</dbReference>
<evidence type="ECO:0000313" key="3">
    <source>
        <dbReference type="Proteomes" id="UP000275571"/>
    </source>
</evidence>
<proteinExistence type="predicted"/>
<geneLocation type="plasmid" evidence="3">
    <name>lp32-b</name>
</geneLocation>
<dbReference type="PANTHER" id="PTHR13696:SF99">
    <property type="entry name" value="COBYRINIC ACID AC-DIAMIDE SYNTHASE"/>
    <property type="match status" value="1"/>
</dbReference>
<dbReference type="PANTHER" id="PTHR13696">
    <property type="entry name" value="P-LOOP CONTAINING NUCLEOSIDE TRIPHOSPHATE HYDROLASE"/>
    <property type="match status" value="1"/>
</dbReference>
<dbReference type="KEGG" id="btur:DB313_05580"/>
<keyword evidence="2" id="KW-0614">Plasmid</keyword>
<dbReference type="InterPro" id="IPR027417">
    <property type="entry name" value="P-loop_NTPase"/>
</dbReference>
<dbReference type="CDD" id="cd02042">
    <property type="entry name" value="ParAB_family"/>
    <property type="match status" value="1"/>
</dbReference>
<name>A0A386PQJ7_9SPIR</name>
<accession>A0A386PQJ7</accession>
<protein>
    <submittedName>
        <fullName evidence="2">ParA family protein</fullName>
    </submittedName>
</protein>
<organism evidence="2 3">
    <name type="scientific">Borrelia turcica IST7</name>
    <dbReference type="NCBI Taxonomy" id="1104446"/>
    <lineage>
        <taxon>Bacteria</taxon>
        <taxon>Pseudomonadati</taxon>
        <taxon>Spirochaetota</taxon>
        <taxon>Spirochaetia</taxon>
        <taxon>Spirochaetales</taxon>
        <taxon>Borreliaceae</taxon>
        <taxon>Borrelia</taxon>
    </lineage>
</organism>